<dbReference type="PANTHER" id="PTHR21555:SF0">
    <property type="entry name" value="SPECIFICALLY ANDROGEN-REGULATED GENE PROTEIN"/>
    <property type="match status" value="1"/>
</dbReference>
<feature type="compositionally biased region" description="Low complexity" evidence="1">
    <location>
        <begin position="176"/>
        <end position="186"/>
    </location>
</feature>
<evidence type="ECO:0008006" key="4">
    <source>
        <dbReference type="Google" id="ProtNLM"/>
    </source>
</evidence>
<feature type="region of interest" description="Disordered" evidence="1">
    <location>
        <begin position="1"/>
        <end position="144"/>
    </location>
</feature>
<dbReference type="Ensembl" id="ENSMAMT00000049979.1">
    <property type="protein sequence ID" value="ENSMAMP00000043049.1"/>
    <property type="gene ID" value="ENSMAMG00000028001.1"/>
</dbReference>
<evidence type="ECO:0000313" key="3">
    <source>
        <dbReference type="Proteomes" id="UP000261640"/>
    </source>
</evidence>
<accession>A0A7N8X2F0</accession>
<proteinExistence type="predicted"/>
<feature type="compositionally biased region" description="Basic and acidic residues" evidence="1">
    <location>
        <begin position="1"/>
        <end position="12"/>
    </location>
</feature>
<sequence length="277" mass="29750">MDPQKVRTEALRKLGLLKTDEFEPGPALSPKHSPNTRWSWASPPSPVSAGALNTPPSTPFNTHVSSPPLASHPLQPPAAVSLSANSAPPAVKPRDIFPVPSAFRDSGERLSSDNEHSAVRDVSEAKINAEVNTPPLTPPIMAKQFTPPRITSVKSATLERSGLGLSSYMISHESSEVSQGVSGEQSPSQLRNNRPRPASLGSKKEFSSTQGEGLQTGHAPRKELIVHRPLPGPTAFQHPGPSQKLPRSQGISVLICPRSENDEDRRKALKKLGLLRD</sequence>
<keyword evidence="3" id="KW-1185">Reference proteome</keyword>
<dbReference type="InParanoid" id="A0A7N8X2F0"/>
<dbReference type="AlphaFoldDB" id="A0A7N8X2F0"/>
<evidence type="ECO:0000313" key="2">
    <source>
        <dbReference type="Ensembl" id="ENSMAMP00000043049.1"/>
    </source>
</evidence>
<evidence type="ECO:0000256" key="1">
    <source>
        <dbReference type="SAM" id="MobiDB-lite"/>
    </source>
</evidence>
<organism evidence="2 3">
    <name type="scientific">Mastacembelus armatus</name>
    <name type="common">zig-zag eel</name>
    <dbReference type="NCBI Taxonomy" id="205130"/>
    <lineage>
        <taxon>Eukaryota</taxon>
        <taxon>Metazoa</taxon>
        <taxon>Chordata</taxon>
        <taxon>Craniata</taxon>
        <taxon>Vertebrata</taxon>
        <taxon>Euteleostomi</taxon>
        <taxon>Actinopterygii</taxon>
        <taxon>Neopterygii</taxon>
        <taxon>Teleostei</taxon>
        <taxon>Neoteleostei</taxon>
        <taxon>Acanthomorphata</taxon>
        <taxon>Anabantaria</taxon>
        <taxon>Synbranchiformes</taxon>
        <taxon>Mastacembelidae</taxon>
        <taxon>Mastacembelus</taxon>
    </lineage>
</organism>
<feature type="compositionally biased region" description="Basic and acidic residues" evidence="1">
    <location>
        <begin position="105"/>
        <end position="124"/>
    </location>
</feature>
<dbReference type="PANTHER" id="PTHR21555">
    <property type="entry name" value="SPECIFICALLY ANDROGEN-REGULATED GENE PROTEIN"/>
    <property type="match status" value="1"/>
</dbReference>
<name>A0A7N8X2F0_9TELE</name>
<dbReference type="Pfam" id="PF15385">
    <property type="entry name" value="SARG"/>
    <property type="match status" value="1"/>
</dbReference>
<feature type="region of interest" description="Disordered" evidence="1">
    <location>
        <begin position="170"/>
        <end position="251"/>
    </location>
</feature>
<dbReference type="GeneTree" id="ENSGT00390000017874"/>
<dbReference type="InterPro" id="IPR026152">
    <property type="entry name" value="SARG"/>
</dbReference>
<dbReference type="Proteomes" id="UP000261640">
    <property type="component" value="Unplaced"/>
</dbReference>
<protein>
    <recommendedName>
        <fullName evidence="4">Specifically androgen-regulated gene protein</fullName>
    </recommendedName>
</protein>
<reference evidence="2" key="2">
    <citation type="submission" date="2025-09" db="UniProtKB">
        <authorList>
            <consortium name="Ensembl"/>
        </authorList>
    </citation>
    <scope>IDENTIFICATION</scope>
</reference>
<reference evidence="2" key="1">
    <citation type="submission" date="2025-08" db="UniProtKB">
        <authorList>
            <consortium name="Ensembl"/>
        </authorList>
    </citation>
    <scope>IDENTIFICATION</scope>
</reference>